<dbReference type="OrthoDB" id="301415at2759"/>
<protein>
    <submittedName>
        <fullName evidence="1">Transient receptor potential cation channel subfamily M member 5-like</fullName>
    </submittedName>
</protein>
<accession>A0A3M7PMR0</accession>
<keyword evidence="1" id="KW-0675">Receptor</keyword>
<sequence length="95" mass="11468">MNFIHHQKNYNSNLISQQCSLHFDLEKSSRIDNDLQIELKDLISGFGWMFQRYEIVIDYEQRLKLPPPLTVISYVIMLFEWICDRQNYETFYGKG</sequence>
<dbReference type="Proteomes" id="UP000276133">
    <property type="component" value="Unassembled WGS sequence"/>
</dbReference>
<gene>
    <name evidence="1" type="ORF">BpHYR1_023180</name>
</gene>
<reference evidence="1 2" key="1">
    <citation type="journal article" date="2018" name="Sci. Rep.">
        <title>Genomic signatures of local adaptation to the degree of environmental predictability in rotifers.</title>
        <authorList>
            <person name="Franch-Gras L."/>
            <person name="Hahn C."/>
            <person name="Garcia-Roger E.M."/>
            <person name="Carmona M.J."/>
            <person name="Serra M."/>
            <person name="Gomez A."/>
        </authorList>
    </citation>
    <scope>NUCLEOTIDE SEQUENCE [LARGE SCALE GENOMIC DNA]</scope>
    <source>
        <strain evidence="1">HYR1</strain>
    </source>
</reference>
<comment type="caution">
    <text evidence="1">The sequence shown here is derived from an EMBL/GenBank/DDBJ whole genome shotgun (WGS) entry which is preliminary data.</text>
</comment>
<keyword evidence="2" id="KW-1185">Reference proteome</keyword>
<proteinExistence type="predicted"/>
<organism evidence="1 2">
    <name type="scientific">Brachionus plicatilis</name>
    <name type="common">Marine rotifer</name>
    <name type="synonym">Brachionus muelleri</name>
    <dbReference type="NCBI Taxonomy" id="10195"/>
    <lineage>
        <taxon>Eukaryota</taxon>
        <taxon>Metazoa</taxon>
        <taxon>Spiralia</taxon>
        <taxon>Gnathifera</taxon>
        <taxon>Rotifera</taxon>
        <taxon>Eurotatoria</taxon>
        <taxon>Monogononta</taxon>
        <taxon>Pseudotrocha</taxon>
        <taxon>Ploima</taxon>
        <taxon>Brachionidae</taxon>
        <taxon>Brachionus</taxon>
    </lineage>
</organism>
<dbReference type="EMBL" id="REGN01009776">
    <property type="protein sequence ID" value="RNA00393.1"/>
    <property type="molecule type" value="Genomic_DNA"/>
</dbReference>
<evidence type="ECO:0000313" key="2">
    <source>
        <dbReference type="Proteomes" id="UP000276133"/>
    </source>
</evidence>
<evidence type="ECO:0000313" key="1">
    <source>
        <dbReference type="EMBL" id="RNA00393.1"/>
    </source>
</evidence>
<dbReference type="AlphaFoldDB" id="A0A3M7PMR0"/>
<name>A0A3M7PMR0_BRAPC</name>